<name>A0A7R8CXI2_LEPSM</name>
<dbReference type="Pfam" id="PF05327">
    <property type="entry name" value="RRN3"/>
    <property type="match status" value="1"/>
</dbReference>
<dbReference type="AlphaFoldDB" id="A0A7R8CXI2"/>
<protein>
    <submittedName>
        <fullName evidence="3">RRN3</fullName>
    </submittedName>
</protein>
<keyword evidence="4" id="KW-1185">Reference proteome</keyword>
<evidence type="ECO:0000313" key="4">
    <source>
        <dbReference type="Proteomes" id="UP000675881"/>
    </source>
</evidence>
<comment type="similarity">
    <text evidence="1">Belongs to the RRN3 family.</text>
</comment>
<evidence type="ECO:0000256" key="2">
    <source>
        <dbReference type="SAM" id="MobiDB-lite"/>
    </source>
</evidence>
<dbReference type="PANTHER" id="PTHR12790:SF0">
    <property type="entry name" value="RNA POLYMERASE I-SPECIFIC TRANSCRIPTION INITIATION FACTOR RRN3-RELATED"/>
    <property type="match status" value="1"/>
</dbReference>
<reference evidence="3" key="1">
    <citation type="submission" date="2021-02" db="EMBL/GenBank/DDBJ databases">
        <authorList>
            <person name="Bekaert M."/>
        </authorList>
    </citation>
    <scope>NUCLEOTIDE SEQUENCE</scope>
    <source>
        <strain evidence="3">IoA-00</strain>
    </source>
</reference>
<dbReference type="Proteomes" id="UP000675881">
    <property type="component" value="Chromosome 4"/>
</dbReference>
<accession>A0A7R8CXI2</accession>
<dbReference type="GO" id="GO:0006361">
    <property type="term" value="P:transcription initiation at RNA polymerase I promoter"/>
    <property type="evidence" value="ECO:0007669"/>
    <property type="project" value="InterPro"/>
</dbReference>
<dbReference type="GO" id="GO:0005634">
    <property type="term" value="C:nucleus"/>
    <property type="evidence" value="ECO:0007669"/>
    <property type="project" value="TreeGrafter"/>
</dbReference>
<dbReference type="PANTHER" id="PTHR12790">
    <property type="entry name" value="TRANSCRIPTION INITIATION FACTOR IA RRN3"/>
    <property type="match status" value="1"/>
</dbReference>
<dbReference type="InterPro" id="IPR007991">
    <property type="entry name" value="RNA_pol_I_trans_ini_fac_RRN3"/>
</dbReference>
<dbReference type="EMBL" id="HG994583">
    <property type="protein sequence ID" value="CAF2931341.1"/>
    <property type="molecule type" value="Genomic_DNA"/>
</dbReference>
<gene>
    <name evidence="3" type="ORF">LSAA_9126</name>
</gene>
<evidence type="ECO:0000256" key="1">
    <source>
        <dbReference type="ARBA" id="ARBA00010098"/>
    </source>
</evidence>
<dbReference type="GO" id="GO:0001181">
    <property type="term" value="F:RNA polymerase I general transcription initiation factor activity"/>
    <property type="evidence" value="ECO:0007669"/>
    <property type="project" value="InterPro"/>
</dbReference>
<dbReference type="GO" id="GO:0001042">
    <property type="term" value="F:RNA polymerase I core binding"/>
    <property type="evidence" value="ECO:0007669"/>
    <property type="project" value="TreeGrafter"/>
</dbReference>
<feature type="compositionally biased region" description="Acidic residues" evidence="2">
    <location>
        <begin position="282"/>
        <end position="294"/>
    </location>
</feature>
<feature type="region of interest" description="Disordered" evidence="2">
    <location>
        <begin position="275"/>
        <end position="296"/>
    </location>
</feature>
<sequence>MIPSPLFFNQSASSSQVNPIIKARNNMEQLMTLLLNFVEEESKGEEAKQLYLDFFEPIRLLYSFYVGYRACSVCSILSREQGSSLCPQFSKLALEKIPEPHLIARGKFIPLNTAKCYLEKIVSWIHLYIKNSEYANKDFMYADIKTHGPFYAAVQSALYMFAFRHEEFMDNKKNLEFLKSLNFNTIVTCSLNPLRVCLPPVVKNFASISRNYQLAYCDTIIQRNNRINLPIVGSLSESSSSAKPLLLDSFFPFDPYSLKDSDSFISPLYRKYSSSSNAESVSDSEEEEEEEVEGMEIGSLKEVPSFHYGTSPGFKMI</sequence>
<evidence type="ECO:0000313" key="3">
    <source>
        <dbReference type="EMBL" id="CAF2931341.1"/>
    </source>
</evidence>
<organism evidence="3 4">
    <name type="scientific">Lepeophtheirus salmonis</name>
    <name type="common">Salmon louse</name>
    <name type="synonym">Caligus salmonis</name>
    <dbReference type="NCBI Taxonomy" id="72036"/>
    <lineage>
        <taxon>Eukaryota</taxon>
        <taxon>Metazoa</taxon>
        <taxon>Ecdysozoa</taxon>
        <taxon>Arthropoda</taxon>
        <taxon>Crustacea</taxon>
        <taxon>Multicrustacea</taxon>
        <taxon>Hexanauplia</taxon>
        <taxon>Copepoda</taxon>
        <taxon>Siphonostomatoida</taxon>
        <taxon>Caligidae</taxon>
        <taxon>Lepeophtheirus</taxon>
    </lineage>
</organism>
<dbReference type="OrthoDB" id="26970at2759"/>
<proteinExistence type="inferred from homology"/>